<proteinExistence type="predicted"/>
<comment type="caution">
    <text evidence="2">The sequence shown here is derived from an EMBL/GenBank/DDBJ whole genome shotgun (WGS) entry which is preliminary data.</text>
</comment>
<organism evidence="2 3">
    <name type="scientific">Actinomadura rugatobispora</name>
    <dbReference type="NCBI Taxonomy" id="1994"/>
    <lineage>
        <taxon>Bacteria</taxon>
        <taxon>Bacillati</taxon>
        <taxon>Actinomycetota</taxon>
        <taxon>Actinomycetes</taxon>
        <taxon>Streptosporangiales</taxon>
        <taxon>Thermomonosporaceae</taxon>
        <taxon>Actinomadura</taxon>
    </lineage>
</organism>
<accession>A0ABW1A404</accession>
<dbReference type="Proteomes" id="UP001596074">
    <property type="component" value="Unassembled WGS sequence"/>
</dbReference>
<sequence>MVQPNFRWDEDDMAPTTTEAAARAQLLRHFVRTLRALPAGSALARRHPDLPKAGLHGGITSAVDADDPDHLAFFDIAYWVIGATPQNSDRYFELVLDAWREKGWPTRTDRDTSPRAGYTRTTDGFGISVRQSVDGYLSVSGTTPLFGADSDKGRPLPPRIDHPSEG</sequence>
<reference evidence="3" key="1">
    <citation type="journal article" date="2019" name="Int. J. Syst. Evol. Microbiol.">
        <title>The Global Catalogue of Microorganisms (GCM) 10K type strain sequencing project: providing services to taxonomists for standard genome sequencing and annotation.</title>
        <authorList>
            <consortium name="The Broad Institute Genomics Platform"/>
            <consortium name="The Broad Institute Genome Sequencing Center for Infectious Disease"/>
            <person name="Wu L."/>
            <person name="Ma J."/>
        </authorList>
    </citation>
    <scope>NUCLEOTIDE SEQUENCE [LARGE SCALE GENOMIC DNA]</scope>
    <source>
        <strain evidence="3">KCTC 42087</strain>
    </source>
</reference>
<feature type="compositionally biased region" description="Basic and acidic residues" evidence="1">
    <location>
        <begin position="149"/>
        <end position="166"/>
    </location>
</feature>
<feature type="region of interest" description="Disordered" evidence="1">
    <location>
        <begin position="144"/>
        <end position="166"/>
    </location>
</feature>
<gene>
    <name evidence="2" type="ORF">ACFPZN_20135</name>
</gene>
<name>A0ABW1A404_9ACTN</name>
<evidence type="ECO:0000256" key="1">
    <source>
        <dbReference type="SAM" id="MobiDB-lite"/>
    </source>
</evidence>
<dbReference type="RefSeq" id="WP_378283575.1">
    <property type="nucleotide sequence ID" value="NZ_JBHSON010000026.1"/>
</dbReference>
<evidence type="ECO:0000313" key="3">
    <source>
        <dbReference type="Proteomes" id="UP001596074"/>
    </source>
</evidence>
<keyword evidence="3" id="KW-1185">Reference proteome</keyword>
<evidence type="ECO:0000313" key="2">
    <source>
        <dbReference type="EMBL" id="MFC5747945.1"/>
    </source>
</evidence>
<protein>
    <submittedName>
        <fullName evidence="2">Uncharacterized protein</fullName>
    </submittedName>
</protein>
<dbReference type="EMBL" id="JBHSON010000026">
    <property type="protein sequence ID" value="MFC5747945.1"/>
    <property type="molecule type" value="Genomic_DNA"/>
</dbReference>